<dbReference type="Gene3D" id="3.40.50.2020">
    <property type="match status" value="2"/>
</dbReference>
<keyword evidence="2" id="KW-0808">Transferase</keyword>
<dbReference type="GO" id="GO:0005737">
    <property type="term" value="C:cytoplasm"/>
    <property type="evidence" value="ECO:0007669"/>
    <property type="project" value="TreeGrafter"/>
</dbReference>
<keyword evidence="3" id="KW-0479">Metal-binding</keyword>
<dbReference type="Proteomes" id="UP000663602">
    <property type="component" value="Chromosome"/>
</dbReference>
<dbReference type="GO" id="GO:0016301">
    <property type="term" value="F:kinase activity"/>
    <property type="evidence" value="ECO:0007669"/>
    <property type="project" value="UniProtKB-KW"/>
</dbReference>
<gene>
    <name evidence="13" type="ORF">JSR02_00110</name>
</gene>
<dbReference type="PANTHER" id="PTHR10210:SF45">
    <property type="entry name" value="RIBOSE-PHOSPHATE PYROPHOSPHOKINASE 3, CHLOROPLASTIC"/>
    <property type="match status" value="1"/>
</dbReference>
<evidence type="ECO:0000259" key="12">
    <source>
        <dbReference type="Pfam" id="PF13793"/>
    </source>
</evidence>
<dbReference type="GO" id="GO:0002189">
    <property type="term" value="C:ribose phosphate diphosphokinase complex"/>
    <property type="evidence" value="ECO:0007669"/>
    <property type="project" value="TreeGrafter"/>
</dbReference>
<comment type="catalytic activity">
    <reaction evidence="9">
        <text>D-ribose 5-phosphate + ATP = 5-phospho-alpha-D-ribose 1-diphosphate + AMP + H(+)</text>
        <dbReference type="Rhea" id="RHEA:15609"/>
        <dbReference type="ChEBI" id="CHEBI:15378"/>
        <dbReference type="ChEBI" id="CHEBI:30616"/>
        <dbReference type="ChEBI" id="CHEBI:58017"/>
        <dbReference type="ChEBI" id="CHEBI:78346"/>
        <dbReference type="ChEBI" id="CHEBI:456215"/>
        <dbReference type="EC" id="2.7.6.1"/>
    </reaction>
</comment>
<organism evidence="13 14">
    <name type="scientific">Candidatus Vidania fulgoroideorum</name>
    <dbReference type="NCBI Taxonomy" id="881286"/>
    <lineage>
        <taxon>Bacteria</taxon>
        <taxon>Pseudomonadati</taxon>
        <taxon>Pseudomonadota</taxon>
        <taxon>Betaproteobacteria</taxon>
        <taxon>Candidatus Vidania</taxon>
    </lineage>
</organism>
<evidence type="ECO:0000256" key="9">
    <source>
        <dbReference type="ARBA" id="ARBA00049535"/>
    </source>
</evidence>
<dbReference type="CDD" id="cd06223">
    <property type="entry name" value="PRTases_typeI"/>
    <property type="match status" value="1"/>
</dbReference>
<keyword evidence="5" id="KW-0547">Nucleotide-binding</keyword>
<evidence type="ECO:0000256" key="3">
    <source>
        <dbReference type="ARBA" id="ARBA00022723"/>
    </source>
</evidence>
<dbReference type="InterPro" id="IPR005946">
    <property type="entry name" value="Rib-P_diPkinase"/>
</dbReference>
<evidence type="ECO:0000256" key="4">
    <source>
        <dbReference type="ARBA" id="ARBA00022727"/>
    </source>
</evidence>
<reference evidence="13" key="1">
    <citation type="submission" date="2021-02" db="EMBL/GenBank/DDBJ databases">
        <authorList>
            <person name="Franco D."/>
        </authorList>
    </citation>
    <scope>NUCLEOTIDE SEQUENCE</scope>
    <source>
        <strain evidence="13">DICMUL</strain>
    </source>
</reference>
<dbReference type="Pfam" id="PF00156">
    <property type="entry name" value="Pribosyltran"/>
    <property type="match status" value="1"/>
</dbReference>
<dbReference type="NCBIfam" id="TIGR01251">
    <property type="entry name" value="ribP_PPkin"/>
    <property type="match status" value="1"/>
</dbReference>
<evidence type="ECO:0000256" key="1">
    <source>
        <dbReference type="ARBA" id="ARBA00013247"/>
    </source>
</evidence>
<keyword evidence="7" id="KW-0067">ATP-binding</keyword>
<keyword evidence="4 10" id="KW-0545">Nucleotide biosynthesis</keyword>
<dbReference type="PANTHER" id="PTHR10210">
    <property type="entry name" value="RIBOSE-PHOSPHATE DIPHOSPHOKINASE FAMILY MEMBER"/>
    <property type="match status" value="1"/>
</dbReference>
<keyword evidence="8" id="KW-0460">Magnesium</keyword>
<dbReference type="GO" id="GO:0000287">
    <property type="term" value="F:magnesium ion binding"/>
    <property type="evidence" value="ECO:0007669"/>
    <property type="project" value="InterPro"/>
</dbReference>
<dbReference type="InterPro" id="IPR000836">
    <property type="entry name" value="PRTase_dom"/>
</dbReference>
<evidence type="ECO:0000256" key="5">
    <source>
        <dbReference type="ARBA" id="ARBA00022741"/>
    </source>
</evidence>
<dbReference type="SMART" id="SM01400">
    <property type="entry name" value="Pribosyltran_N"/>
    <property type="match status" value="1"/>
</dbReference>
<evidence type="ECO:0000256" key="7">
    <source>
        <dbReference type="ARBA" id="ARBA00022840"/>
    </source>
</evidence>
<reference evidence="13" key="2">
    <citation type="submission" date="2021-03" db="EMBL/GenBank/DDBJ databases">
        <title>Alternative transmission patterns in independently acquired nutritional co-symbionts of Dictyopharidae planthoppers.</title>
        <authorList>
            <person name="Michalik A."/>
            <person name="Lukasik P."/>
        </authorList>
    </citation>
    <scope>NUCLEOTIDE SEQUENCE</scope>
    <source>
        <strain evidence="13">DICMUL</strain>
    </source>
</reference>
<dbReference type="InterPro" id="IPR029057">
    <property type="entry name" value="PRTase-like"/>
</dbReference>
<dbReference type="Pfam" id="PF13793">
    <property type="entry name" value="Pribosyltran_N"/>
    <property type="match status" value="1"/>
</dbReference>
<dbReference type="GO" id="GO:0006015">
    <property type="term" value="P:5-phosphoribose 1-diphosphate biosynthetic process"/>
    <property type="evidence" value="ECO:0007669"/>
    <property type="project" value="TreeGrafter"/>
</dbReference>
<evidence type="ECO:0000256" key="2">
    <source>
        <dbReference type="ARBA" id="ARBA00022679"/>
    </source>
</evidence>
<dbReference type="EC" id="2.7.6.1" evidence="1"/>
<evidence type="ECO:0000256" key="6">
    <source>
        <dbReference type="ARBA" id="ARBA00022777"/>
    </source>
</evidence>
<dbReference type="GO" id="GO:0004749">
    <property type="term" value="F:ribose phosphate diphosphokinase activity"/>
    <property type="evidence" value="ECO:0007669"/>
    <property type="project" value="UniProtKB-EC"/>
</dbReference>
<evidence type="ECO:0000259" key="11">
    <source>
        <dbReference type="Pfam" id="PF00156"/>
    </source>
</evidence>
<dbReference type="FunFam" id="3.40.50.2020:FF:000007">
    <property type="entry name" value="Ribose-phosphate pyrophosphokinase"/>
    <property type="match status" value="1"/>
</dbReference>
<evidence type="ECO:0000313" key="13">
    <source>
        <dbReference type="EMBL" id="QSW37859.1"/>
    </source>
</evidence>
<dbReference type="GO" id="GO:0006164">
    <property type="term" value="P:purine nucleotide biosynthetic process"/>
    <property type="evidence" value="ECO:0007669"/>
    <property type="project" value="TreeGrafter"/>
</dbReference>
<feature type="domain" description="Ribose-phosphate pyrophosphokinase N-terminal" evidence="12">
    <location>
        <begin position="5"/>
        <end position="117"/>
    </location>
</feature>
<evidence type="ECO:0000313" key="14">
    <source>
        <dbReference type="Proteomes" id="UP000663602"/>
    </source>
</evidence>
<comment type="similarity">
    <text evidence="10">Belongs to the ribose-phosphate pyrophosphokinase family.</text>
</comment>
<proteinExistence type="inferred from homology"/>
<keyword evidence="6" id="KW-0418">Kinase</keyword>
<protein>
    <recommendedName>
        <fullName evidence="1">ribose-phosphate diphosphokinase</fullName>
        <ecNumber evidence="1">2.7.6.1</ecNumber>
    </recommendedName>
</protein>
<accession>A0A974XDT4</accession>
<feature type="domain" description="Phosphoribosyltransferase" evidence="11">
    <location>
        <begin position="185"/>
        <end position="227"/>
    </location>
</feature>
<name>A0A974XDT4_9PROT</name>
<sequence>MLIFYKNLQTLCKKISYKLNTKSHEIKIEKYHNGEYIVKFKKSLINKKIILFFNLCKPININIIKCNFIINFIHQAQAKHITLISPYIGYCRQDRPTDTNNNLIAAKLLAQLLETAGLNKIITIDIHSEQIAGFYKIPLINIKTTTIIKKLIQATHSKVIFPDTGSFNRFKNISSLTTHTLNKTRTNNKITLNKTAIIKHNNVIIIDDILDTGATLTATLKQIKSAHIYMYISHITNYNAQILKNNKIKKIFTTNTIQHTQYYKKLTQIDISKLIIKKIHHDKNIH</sequence>
<dbReference type="InterPro" id="IPR029099">
    <property type="entry name" value="Pribosyltran_N"/>
</dbReference>
<dbReference type="GO" id="GO:0005524">
    <property type="term" value="F:ATP binding"/>
    <property type="evidence" value="ECO:0007669"/>
    <property type="project" value="UniProtKB-KW"/>
</dbReference>
<dbReference type="SUPFAM" id="SSF53271">
    <property type="entry name" value="PRTase-like"/>
    <property type="match status" value="2"/>
</dbReference>
<evidence type="ECO:0000256" key="10">
    <source>
        <dbReference type="RuleBase" id="RU004324"/>
    </source>
</evidence>
<dbReference type="AlphaFoldDB" id="A0A974XDT4"/>
<dbReference type="EMBL" id="CP071410">
    <property type="protein sequence ID" value="QSW37859.1"/>
    <property type="molecule type" value="Genomic_DNA"/>
</dbReference>
<evidence type="ECO:0000256" key="8">
    <source>
        <dbReference type="ARBA" id="ARBA00022842"/>
    </source>
</evidence>